<reference evidence="9 10" key="1">
    <citation type="submission" date="2017-01" db="EMBL/GenBank/DDBJ databases">
        <title>Draft genome sequence of Diplodia seriata F98.1, a fungal species involved in grapevine trunk diseases.</title>
        <authorList>
            <person name="Robert-Siegwald G."/>
            <person name="Vallet J."/>
            <person name="Abou-Mansour E."/>
            <person name="Xu J."/>
            <person name="Rey P."/>
            <person name="Bertsch C."/>
            <person name="Rego C."/>
            <person name="Larignon P."/>
            <person name="Fontaine F."/>
            <person name="Lebrun M.-H."/>
        </authorList>
    </citation>
    <scope>NUCLEOTIDE SEQUENCE [LARGE SCALE GENOMIC DNA]</scope>
    <source>
        <strain evidence="9 10">F98.1</strain>
    </source>
</reference>
<evidence type="ECO:0000256" key="1">
    <source>
        <dbReference type="ARBA" id="ARBA00001936"/>
    </source>
</evidence>
<accession>A0A1S8BJ76</accession>
<comment type="caution">
    <text evidence="9">The sequence shown here is derived from an EMBL/GenBank/DDBJ whole genome shotgun (WGS) entry which is preliminary data.</text>
</comment>
<dbReference type="Gene3D" id="3.90.79.10">
    <property type="entry name" value="Nucleoside Triphosphate Pyrophosphohydrolase"/>
    <property type="match status" value="1"/>
</dbReference>
<dbReference type="PROSITE" id="PS51462">
    <property type="entry name" value="NUDIX"/>
    <property type="match status" value="1"/>
</dbReference>
<dbReference type="GO" id="GO:0010945">
    <property type="term" value="F:coenzyme A diphosphatase activity"/>
    <property type="evidence" value="ECO:0007669"/>
    <property type="project" value="InterPro"/>
</dbReference>
<sequence length="371" mass="40138">ALARLRAYKPPPTQYFNVPLARRAAVLILLFADRRGDLRVVLTMRAAGMNTYAGHAALPGGRADAPTETPFQTARREAWEEIGLPLADEKLPSPFRVEHLCQMPANLARTELAVRPCVAFLAADRPQRPSSSFSSSSSSSASSSPAASTTPAAVAKNNDTPTPTPTAEDILIPRLSPHEVAAVFTAPFKGFLLAEGERSASAGEAEAGVEAAGFPAKWYQGQWTDWHESRWRMHNFYVPVGQAGAVMRAKGVGGGRGRGGEEGKEEAPREKRAKAGAPASGREGDDGDALSDLPKDALAAEEERFRVFGMTARILVDAARVAYDEEPRFQHNSHFGDEDMIARLLRMGRLSAERRKGDVLTREVLREAAKL</sequence>
<feature type="compositionally biased region" description="Basic and acidic residues" evidence="7">
    <location>
        <begin position="258"/>
        <end position="270"/>
    </location>
</feature>
<gene>
    <name evidence="9" type="ORF">BK809_0007606</name>
</gene>
<dbReference type="PANTHER" id="PTHR12992:SF24">
    <property type="entry name" value="PEROXISOMAL COENZYME A DIPHOSPHATASE NUDT7"/>
    <property type="match status" value="1"/>
</dbReference>
<feature type="region of interest" description="Disordered" evidence="7">
    <location>
        <begin position="126"/>
        <end position="169"/>
    </location>
</feature>
<dbReference type="Proteomes" id="UP000190776">
    <property type="component" value="Unassembled WGS sequence"/>
</dbReference>
<evidence type="ECO:0000256" key="5">
    <source>
        <dbReference type="ARBA" id="ARBA00022842"/>
    </source>
</evidence>
<dbReference type="InterPro" id="IPR000086">
    <property type="entry name" value="NUDIX_hydrolase_dom"/>
</dbReference>
<evidence type="ECO:0000256" key="7">
    <source>
        <dbReference type="SAM" id="MobiDB-lite"/>
    </source>
</evidence>
<dbReference type="InterPro" id="IPR045121">
    <property type="entry name" value="CoAse"/>
</dbReference>
<dbReference type="GO" id="GO:0046872">
    <property type="term" value="F:metal ion binding"/>
    <property type="evidence" value="ECO:0007669"/>
    <property type="project" value="UniProtKB-KW"/>
</dbReference>
<feature type="compositionally biased region" description="Low complexity" evidence="7">
    <location>
        <begin position="129"/>
        <end position="153"/>
    </location>
</feature>
<name>A0A1S8BJ76_9PEZI</name>
<organism evidence="9 10">
    <name type="scientific">Diplodia seriata</name>
    <dbReference type="NCBI Taxonomy" id="420778"/>
    <lineage>
        <taxon>Eukaryota</taxon>
        <taxon>Fungi</taxon>
        <taxon>Dikarya</taxon>
        <taxon>Ascomycota</taxon>
        <taxon>Pezizomycotina</taxon>
        <taxon>Dothideomycetes</taxon>
        <taxon>Dothideomycetes incertae sedis</taxon>
        <taxon>Botryosphaeriales</taxon>
        <taxon>Botryosphaeriaceae</taxon>
        <taxon>Diplodia</taxon>
    </lineage>
</organism>
<keyword evidence="6" id="KW-0464">Manganese</keyword>
<evidence type="ECO:0000256" key="2">
    <source>
        <dbReference type="ARBA" id="ARBA00001946"/>
    </source>
</evidence>
<feature type="non-terminal residue" evidence="9">
    <location>
        <position position="1"/>
    </location>
</feature>
<evidence type="ECO:0000259" key="8">
    <source>
        <dbReference type="PROSITE" id="PS51462"/>
    </source>
</evidence>
<keyword evidence="4" id="KW-0378">Hydrolase</keyword>
<comment type="cofactor">
    <cofactor evidence="2">
        <name>Mg(2+)</name>
        <dbReference type="ChEBI" id="CHEBI:18420"/>
    </cofactor>
</comment>
<dbReference type="CDD" id="cd03426">
    <property type="entry name" value="NUDIX_CoAse_Nudt7"/>
    <property type="match status" value="1"/>
</dbReference>
<feature type="domain" description="Nudix hydrolase" evidence="8">
    <location>
        <begin position="21"/>
        <end position="198"/>
    </location>
</feature>
<protein>
    <submittedName>
        <fullName evidence="9">Peroxisomal coenzyme A diphosphatase 1, peroxisomal</fullName>
    </submittedName>
</protein>
<dbReference type="Pfam" id="PF00293">
    <property type="entry name" value="NUDIX"/>
    <property type="match status" value="1"/>
</dbReference>
<feature type="region of interest" description="Disordered" evidence="7">
    <location>
        <begin position="251"/>
        <end position="292"/>
    </location>
</feature>
<dbReference type="GO" id="GO:0015938">
    <property type="term" value="P:coenzyme A catabolic process"/>
    <property type="evidence" value="ECO:0007669"/>
    <property type="project" value="TreeGrafter"/>
</dbReference>
<dbReference type="InterPro" id="IPR015797">
    <property type="entry name" value="NUDIX_hydrolase-like_dom_sf"/>
</dbReference>
<keyword evidence="3" id="KW-0479">Metal-binding</keyword>
<evidence type="ECO:0000256" key="3">
    <source>
        <dbReference type="ARBA" id="ARBA00022723"/>
    </source>
</evidence>
<evidence type="ECO:0000256" key="4">
    <source>
        <dbReference type="ARBA" id="ARBA00022801"/>
    </source>
</evidence>
<dbReference type="PANTHER" id="PTHR12992">
    <property type="entry name" value="NUDIX HYDROLASE"/>
    <property type="match status" value="1"/>
</dbReference>
<dbReference type="OrthoDB" id="206213at2759"/>
<keyword evidence="5" id="KW-0460">Magnesium</keyword>
<evidence type="ECO:0000256" key="6">
    <source>
        <dbReference type="ARBA" id="ARBA00023211"/>
    </source>
</evidence>
<proteinExistence type="predicted"/>
<evidence type="ECO:0000313" key="9">
    <source>
        <dbReference type="EMBL" id="OMP87519.1"/>
    </source>
</evidence>
<dbReference type="AlphaFoldDB" id="A0A1S8BJ76"/>
<dbReference type="SUPFAM" id="SSF55811">
    <property type="entry name" value="Nudix"/>
    <property type="match status" value="1"/>
</dbReference>
<comment type="cofactor">
    <cofactor evidence="1">
        <name>Mn(2+)</name>
        <dbReference type="ChEBI" id="CHEBI:29035"/>
    </cofactor>
</comment>
<evidence type="ECO:0000313" key="10">
    <source>
        <dbReference type="Proteomes" id="UP000190776"/>
    </source>
</evidence>
<dbReference type="STRING" id="420778.A0A1S8BJ76"/>
<dbReference type="EMBL" id="MSZU01000076">
    <property type="protein sequence ID" value="OMP87519.1"/>
    <property type="molecule type" value="Genomic_DNA"/>
</dbReference>